<evidence type="ECO:0000256" key="2">
    <source>
        <dbReference type="SAM" id="Phobius"/>
    </source>
</evidence>
<dbReference type="RefSeq" id="WP_039808634.1">
    <property type="nucleotide sequence ID" value="NZ_UGRY01000002.1"/>
</dbReference>
<dbReference type="STRING" id="1406858.GCA_000710895_00339"/>
<proteinExistence type="predicted"/>
<dbReference type="AlphaFoldDB" id="A0A378YF79"/>
<evidence type="ECO:0000313" key="4">
    <source>
        <dbReference type="EMBL" id="SUA75151.1"/>
    </source>
</evidence>
<gene>
    <name evidence="4" type="ORF">NCTC1934_01937</name>
</gene>
<reference evidence="4 5" key="1">
    <citation type="submission" date="2018-06" db="EMBL/GenBank/DDBJ databases">
        <authorList>
            <consortium name="Pathogen Informatics"/>
            <person name="Doyle S."/>
        </authorList>
    </citation>
    <scope>NUCLEOTIDE SEQUENCE [LARGE SCALE GENOMIC DNA]</scope>
    <source>
        <strain evidence="4 5">NCTC1934</strain>
    </source>
</reference>
<evidence type="ECO:0000259" key="3">
    <source>
        <dbReference type="Pfam" id="PF13828"/>
    </source>
</evidence>
<evidence type="ECO:0000313" key="5">
    <source>
        <dbReference type="Proteomes" id="UP000255467"/>
    </source>
</evidence>
<dbReference type="Proteomes" id="UP000255467">
    <property type="component" value="Unassembled WGS sequence"/>
</dbReference>
<evidence type="ECO:0000256" key="1">
    <source>
        <dbReference type="SAM" id="MobiDB-lite"/>
    </source>
</evidence>
<name>A0A378YF79_9NOCA</name>
<feature type="region of interest" description="Disordered" evidence="1">
    <location>
        <begin position="1"/>
        <end position="92"/>
    </location>
</feature>
<keyword evidence="2" id="KW-0472">Membrane</keyword>
<protein>
    <recommendedName>
        <fullName evidence="3">DUF4190 domain-containing protein</fullName>
    </recommendedName>
</protein>
<organism evidence="4 5">
    <name type="scientific">Nocardia otitidiscaviarum</name>
    <dbReference type="NCBI Taxonomy" id="1823"/>
    <lineage>
        <taxon>Bacteria</taxon>
        <taxon>Bacillati</taxon>
        <taxon>Actinomycetota</taxon>
        <taxon>Actinomycetes</taxon>
        <taxon>Mycobacteriales</taxon>
        <taxon>Nocardiaceae</taxon>
        <taxon>Nocardia</taxon>
    </lineage>
</organism>
<dbReference type="OrthoDB" id="4462868at2"/>
<keyword evidence="5" id="KW-1185">Reference proteome</keyword>
<dbReference type="EMBL" id="UGRY01000002">
    <property type="protein sequence ID" value="SUA75151.1"/>
    <property type="molecule type" value="Genomic_DNA"/>
</dbReference>
<accession>A0A378YF79</accession>
<feature type="transmembrane region" description="Helical" evidence="2">
    <location>
        <begin position="162"/>
        <end position="190"/>
    </location>
</feature>
<feature type="transmembrane region" description="Helical" evidence="2">
    <location>
        <begin position="117"/>
        <end position="150"/>
    </location>
</feature>
<feature type="compositionally biased region" description="Pro residues" evidence="1">
    <location>
        <begin position="47"/>
        <end position="83"/>
    </location>
</feature>
<sequence length="193" mass="19776">MTNSGDSDEWWKQYGGEGVTPDSSSSPSVPQPPVAGYSSAPQYQAPPMTPPPQQQYPNYPPPQANPSTPGYPQPTPAPAPGPPYGYQSGGQAQPGYPQGGYAPYGYAPQRSTNGMAIASLVVSILGLTTLFFCFLPIGSLVGLILGVAALNQVKQSQQEGRGLALGGIWVGAAGLALGVLAWIFIGAAVISGS</sequence>
<feature type="domain" description="DUF4190" evidence="3">
    <location>
        <begin position="115"/>
        <end position="181"/>
    </location>
</feature>
<keyword evidence="2" id="KW-0812">Transmembrane</keyword>
<dbReference type="Pfam" id="PF13828">
    <property type="entry name" value="DUF4190"/>
    <property type="match status" value="1"/>
</dbReference>
<dbReference type="InterPro" id="IPR025241">
    <property type="entry name" value="DUF4190"/>
</dbReference>
<keyword evidence="2" id="KW-1133">Transmembrane helix</keyword>